<organism evidence="1">
    <name type="scientific">Anguilla anguilla</name>
    <name type="common">European freshwater eel</name>
    <name type="synonym">Muraena anguilla</name>
    <dbReference type="NCBI Taxonomy" id="7936"/>
    <lineage>
        <taxon>Eukaryota</taxon>
        <taxon>Metazoa</taxon>
        <taxon>Chordata</taxon>
        <taxon>Craniata</taxon>
        <taxon>Vertebrata</taxon>
        <taxon>Euteleostomi</taxon>
        <taxon>Actinopterygii</taxon>
        <taxon>Neopterygii</taxon>
        <taxon>Teleostei</taxon>
        <taxon>Anguilliformes</taxon>
        <taxon>Anguillidae</taxon>
        <taxon>Anguilla</taxon>
    </lineage>
</organism>
<sequence length="33" mass="3782">MCRLSVAAFPIQNNKISTSRATFCRITFSSFRQ</sequence>
<name>A0A0E9WDF5_ANGAN</name>
<accession>A0A0E9WDF5</accession>
<protein>
    <submittedName>
        <fullName evidence="1">Uncharacterized protein</fullName>
    </submittedName>
</protein>
<proteinExistence type="predicted"/>
<evidence type="ECO:0000313" key="1">
    <source>
        <dbReference type="EMBL" id="JAH87605.1"/>
    </source>
</evidence>
<reference evidence="1" key="1">
    <citation type="submission" date="2014-11" db="EMBL/GenBank/DDBJ databases">
        <authorList>
            <person name="Amaro Gonzalez C."/>
        </authorList>
    </citation>
    <scope>NUCLEOTIDE SEQUENCE</scope>
</reference>
<reference evidence="1" key="2">
    <citation type="journal article" date="2015" name="Fish Shellfish Immunol.">
        <title>Early steps in the European eel (Anguilla anguilla)-Vibrio vulnificus interaction in the gills: Role of the RtxA13 toxin.</title>
        <authorList>
            <person name="Callol A."/>
            <person name="Pajuelo D."/>
            <person name="Ebbesson L."/>
            <person name="Teles M."/>
            <person name="MacKenzie S."/>
            <person name="Amaro C."/>
        </authorList>
    </citation>
    <scope>NUCLEOTIDE SEQUENCE</scope>
</reference>
<dbReference type="EMBL" id="GBXM01020972">
    <property type="protein sequence ID" value="JAH87605.1"/>
    <property type="molecule type" value="Transcribed_RNA"/>
</dbReference>
<dbReference type="AlphaFoldDB" id="A0A0E9WDF5"/>